<organism evidence="2 3">
    <name type="scientific">Pseudarthrobacter psychrotolerans</name>
    <dbReference type="NCBI Taxonomy" id="2697569"/>
    <lineage>
        <taxon>Bacteria</taxon>
        <taxon>Bacillati</taxon>
        <taxon>Actinomycetota</taxon>
        <taxon>Actinomycetes</taxon>
        <taxon>Micrococcales</taxon>
        <taxon>Micrococcaceae</taxon>
        <taxon>Pseudarthrobacter</taxon>
    </lineage>
</organism>
<protein>
    <submittedName>
        <fullName evidence="2">Cell filamentation protein Fic</fullName>
    </submittedName>
</protein>
<accession>A0A6P1NXJ4</accession>
<gene>
    <name evidence="2" type="ORF">GU243_11065</name>
</gene>
<sequence length="225" mass="24481">MEVPRALARFEAQLAGHVWDAAALEGNPYTLPEVQTLLEGVTVGGHRLDDEKQVLALAESTRLLHSLVRDGTFALSKPLSDRLHGIVAPHEAIEAGHFRGEGSVRGGGVVNLGEAGTFQATGCEDGGEELRAEYTRGLAFLSGVKNPMERAVAYFCFGTRHQFYFDGNKRTSRLMMNGVLLSSGHDAISIPFSRRLEFNQSLVTLYADADATSLMEFILDCRPEG</sequence>
<dbReference type="InterPro" id="IPR003812">
    <property type="entry name" value="Fido"/>
</dbReference>
<evidence type="ECO:0000313" key="3">
    <source>
        <dbReference type="Proteomes" id="UP000464186"/>
    </source>
</evidence>
<dbReference type="Proteomes" id="UP000464186">
    <property type="component" value="Chromosome"/>
</dbReference>
<proteinExistence type="predicted"/>
<dbReference type="KEGG" id="psey:GU243_11065"/>
<dbReference type="AlphaFoldDB" id="A0A6P1NXJ4"/>
<keyword evidence="3" id="KW-1185">Reference proteome</keyword>
<feature type="domain" description="Fido" evidence="1">
    <location>
        <begin position="75"/>
        <end position="220"/>
    </location>
</feature>
<dbReference type="SUPFAM" id="SSF140931">
    <property type="entry name" value="Fic-like"/>
    <property type="match status" value="1"/>
</dbReference>
<dbReference type="EMBL" id="CP047898">
    <property type="protein sequence ID" value="QHK22282.1"/>
    <property type="molecule type" value="Genomic_DNA"/>
</dbReference>
<dbReference type="PROSITE" id="PS51459">
    <property type="entry name" value="FIDO"/>
    <property type="match status" value="1"/>
</dbReference>
<name>A0A6P1NXJ4_9MICC</name>
<reference evidence="2 3" key="1">
    <citation type="submission" date="2020-01" db="EMBL/GenBank/DDBJ databases">
        <title>Pseudarthrobacter psychrotolerans sp. nov., isolated from antarctic soil.</title>
        <authorList>
            <person name="Shin Y."/>
            <person name="Park W."/>
        </authorList>
    </citation>
    <scope>NUCLEOTIDE SEQUENCE [LARGE SCALE GENOMIC DNA]</scope>
    <source>
        <strain evidence="2 3">YJ56</strain>
    </source>
</reference>
<dbReference type="Gene3D" id="1.10.3290.10">
    <property type="entry name" value="Fido-like domain"/>
    <property type="match status" value="1"/>
</dbReference>
<evidence type="ECO:0000259" key="1">
    <source>
        <dbReference type="PROSITE" id="PS51459"/>
    </source>
</evidence>
<evidence type="ECO:0000313" key="2">
    <source>
        <dbReference type="EMBL" id="QHK22282.1"/>
    </source>
</evidence>
<dbReference type="InterPro" id="IPR036597">
    <property type="entry name" value="Fido-like_dom_sf"/>
</dbReference>